<dbReference type="GO" id="GO:0051603">
    <property type="term" value="P:proteolysis involved in protein catabolic process"/>
    <property type="evidence" value="ECO:0007669"/>
    <property type="project" value="TreeGrafter"/>
</dbReference>
<reference evidence="8" key="1">
    <citation type="submission" date="2018-06" db="EMBL/GenBank/DDBJ databases">
        <authorList>
            <person name="Zhirakovskaya E."/>
        </authorList>
    </citation>
    <scope>NUCLEOTIDE SEQUENCE</scope>
</reference>
<sequence length="278" mass="29342">MMSRILSRPASACISALLSLLLIFPAHVYASTSDDEIKKLGNVVRVYVAHDVVFFEDTAVTRKVRSILARLLGANNIGSAAAYDFRIINETMANAFSGPYGMIYLTTGLLQTLNSDSEVALILAHEIAHHQAGDFFGQFDSRYGKQQAKVIGGTILMAVLIVATAGAAAGATGAMGTATTSSTLITSAGAGITTTAGSSVMASPDIAKRTRLKFAKTNPKRDVAHHSIYAPALLSALTHSIYEGYPSETELSAERKAVSYLQKAGFQVGVAGQLRARV</sequence>
<organism evidence="8">
    <name type="scientific">hydrothermal vent metagenome</name>
    <dbReference type="NCBI Taxonomy" id="652676"/>
    <lineage>
        <taxon>unclassified sequences</taxon>
        <taxon>metagenomes</taxon>
        <taxon>ecological metagenomes</taxon>
    </lineage>
</organism>
<evidence type="ECO:0000256" key="2">
    <source>
        <dbReference type="ARBA" id="ARBA00022670"/>
    </source>
</evidence>
<comment type="cofactor">
    <cofactor evidence="1">
        <name>Zn(2+)</name>
        <dbReference type="ChEBI" id="CHEBI:29105"/>
    </cofactor>
</comment>
<feature type="non-terminal residue" evidence="8">
    <location>
        <position position="278"/>
    </location>
</feature>
<dbReference type="InterPro" id="IPR051156">
    <property type="entry name" value="Mito/Outer_Membr_Metalloprot"/>
</dbReference>
<dbReference type="InterPro" id="IPR001915">
    <property type="entry name" value="Peptidase_M48"/>
</dbReference>
<keyword evidence="5" id="KW-0862">Zinc</keyword>
<dbReference type="GO" id="GO:0046872">
    <property type="term" value="F:metal ion binding"/>
    <property type="evidence" value="ECO:0007669"/>
    <property type="project" value="UniProtKB-KW"/>
</dbReference>
<evidence type="ECO:0000256" key="5">
    <source>
        <dbReference type="ARBA" id="ARBA00022833"/>
    </source>
</evidence>
<dbReference type="PANTHER" id="PTHR22726">
    <property type="entry name" value="METALLOENDOPEPTIDASE OMA1"/>
    <property type="match status" value="1"/>
</dbReference>
<evidence type="ECO:0000256" key="1">
    <source>
        <dbReference type="ARBA" id="ARBA00001947"/>
    </source>
</evidence>
<feature type="domain" description="Peptidase M48" evidence="7">
    <location>
        <begin position="61"/>
        <end position="166"/>
    </location>
</feature>
<gene>
    <name evidence="8" type="ORF">MNBD_GAMMA24-1380</name>
</gene>
<dbReference type="Gene3D" id="3.30.2010.10">
    <property type="entry name" value="Metalloproteases ('zincins'), catalytic domain"/>
    <property type="match status" value="1"/>
</dbReference>
<protein>
    <recommendedName>
        <fullName evidence="7">Peptidase M48 domain-containing protein</fullName>
    </recommendedName>
</protein>
<accession>A0A3B1BPJ4</accession>
<keyword evidence="6" id="KW-0482">Metalloprotease</keyword>
<keyword evidence="2" id="KW-0645">Protease</keyword>
<dbReference type="Pfam" id="PF01435">
    <property type="entry name" value="Peptidase_M48"/>
    <property type="match status" value="1"/>
</dbReference>
<dbReference type="EMBL" id="UOFZ01000050">
    <property type="protein sequence ID" value="VAX12550.1"/>
    <property type="molecule type" value="Genomic_DNA"/>
</dbReference>
<evidence type="ECO:0000259" key="7">
    <source>
        <dbReference type="Pfam" id="PF01435"/>
    </source>
</evidence>
<keyword evidence="3" id="KW-0479">Metal-binding</keyword>
<dbReference type="PANTHER" id="PTHR22726:SF1">
    <property type="entry name" value="METALLOENDOPEPTIDASE OMA1, MITOCHONDRIAL"/>
    <property type="match status" value="1"/>
</dbReference>
<keyword evidence="4" id="KW-0378">Hydrolase</keyword>
<name>A0A3B1BPJ4_9ZZZZ</name>
<dbReference type="GO" id="GO:0004222">
    <property type="term" value="F:metalloendopeptidase activity"/>
    <property type="evidence" value="ECO:0007669"/>
    <property type="project" value="InterPro"/>
</dbReference>
<evidence type="ECO:0000256" key="3">
    <source>
        <dbReference type="ARBA" id="ARBA00022723"/>
    </source>
</evidence>
<evidence type="ECO:0000313" key="8">
    <source>
        <dbReference type="EMBL" id="VAX12550.1"/>
    </source>
</evidence>
<dbReference type="AlphaFoldDB" id="A0A3B1BPJ4"/>
<evidence type="ECO:0000256" key="6">
    <source>
        <dbReference type="ARBA" id="ARBA00023049"/>
    </source>
</evidence>
<dbReference type="GO" id="GO:0016020">
    <property type="term" value="C:membrane"/>
    <property type="evidence" value="ECO:0007669"/>
    <property type="project" value="TreeGrafter"/>
</dbReference>
<evidence type="ECO:0000256" key="4">
    <source>
        <dbReference type="ARBA" id="ARBA00022801"/>
    </source>
</evidence>
<proteinExistence type="predicted"/>